<proteinExistence type="predicted"/>
<evidence type="ECO:0008006" key="3">
    <source>
        <dbReference type="Google" id="ProtNLM"/>
    </source>
</evidence>
<reference evidence="1 2" key="1">
    <citation type="submission" date="2020-04" db="EMBL/GenBank/DDBJ databases">
        <title>Flammeovirgaceae bacterium KN852 isolated from deep sea.</title>
        <authorList>
            <person name="Zhang D.-C."/>
        </authorList>
    </citation>
    <scope>NUCLEOTIDE SEQUENCE [LARGE SCALE GENOMIC DNA]</scope>
    <source>
        <strain evidence="1 2">KN852</strain>
    </source>
</reference>
<gene>
    <name evidence="1" type="ORF">HH304_05335</name>
</gene>
<dbReference type="EMBL" id="JABBNU010000003">
    <property type="protein sequence ID" value="NMM47814.1"/>
    <property type="molecule type" value="Genomic_DNA"/>
</dbReference>
<keyword evidence="2" id="KW-1185">Reference proteome</keyword>
<protein>
    <recommendedName>
        <fullName evidence="3">DUF4440 domain-containing protein</fullName>
    </recommendedName>
</protein>
<organism evidence="1 2">
    <name type="scientific">Marinigracilibium pacificum</name>
    <dbReference type="NCBI Taxonomy" id="2729599"/>
    <lineage>
        <taxon>Bacteria</taxon>
        <taxon>Pseudomonadati</taxon>
        <taxon>Bacteroidota</taxon>
        <taxon>Cytophagia</taxon>
        <taxon>Cytophagales</taxon>
        <taxon>Flammeovirgaceae</taxon>
        <taxon>Marinigracilibium</taxon>
    </lineage>
</organism>
<dbReference type="AlphaFoldDB" id="A0A848J013"/>
<evidence type="ECO:0000313" key="1">
    <source>
        <dbReference type="EMBL" id="NMM47814.1"/>
    </source>
</evidence>
<comment type="caution">
    <text evidence="1">The sequence shown here is derived from an EMBL/GenBank/DDBJ whole genome shotgun (WGS) entry which is preliminary data.</text>
</comment>
<dbReference type="SUPFAM" id="SSF54427">
    <property type="entry name" value="NTF2-like"/>
    <property type="match status" value="1"/>
</dbReference>
<evidence type="ECO:0000313" key="2">
    <source>
        <dbReference type="Proteomes" id="UP000559010"/>
    </source>
</evidence>
<dbReference type="Proteomes" id="UP000559010">
    <property type="component" value="Unassembled WGS sequence"/>
</dbReference>
<name>A0A848J013_9BACT</name>
<dbReference type="InterPro" id="IPR032710">
    <property type="entry name" value="NTF2-like_dom_sf"/>
</dbReference>
<accession>A0A848J013</accession>
<dbReference type="Gene3D" id="3.10.450.50">
    <property type="match status" value="1"/>
</dbReference>
<dbReference type="RefSeq" id="WP_169678708.1">
    <property type="nucleotide sequence ID" value="NZ_JABBNU010000003.1"/>
</dbReference>
<sequence>MKTYTFLIFIIFLGFNMTGIAQDFSLDQVKSEIEEISSKEQEAFKNGDCETVMELMSDNITFYANGTPSPPKAMIEKFCNNIPRPFPELNDGDLKIYPLSSNSAYSVKTLEYHKDENTRIRKIVTKIWNRIEGNWKMAHLQSTVKEILIK</sequence>